<evidence type="ECO:0000313" key="5">
    <source>
        <dbReference type="EMBL" id="MFC6438831.1"/>
    </source>
</evidence>
<evidence type="ECO:0000256" key="2">
    <source>
        <dbReference type="SAM" id="SignalP"/>
    </source>
</evidence>
<evidence type="ECO:0000256" key="1">
    <source>
        <dbReference type="ARBA" id="ARBA00022729"/>
    </source>
</evidence>
<dbReference type="Gene3D" id="3.10.560.10">
    <property type="entry name" value="Outer membrane lipoprotein wza domain like"/>
    <property type="match status" value="1"/>
</dbReference>
<comment type="caution">
    <text evidence="5">The sequence shown here is derived from an EMBL/GenBank/DDBJ whole genome shotgun (WGS) entry which is preliminary data.</text>
</comment>
<accession>A0ABW1XGE6</accession>
<dbReference type="Pfam" id="PF02563">
    <property type="entry name" value="Poly_export"/>
    <property type="match status" value="1"/>
</dbReference>
<sequence length="172" mass="18630">MATRVLSFIACIAFNSFTAFASQDAVISVGDDISVSVYNEPDLSVKAKVDQRGAIQLPLIGWIAVAGLSTEQVSENITERLKDGYLVNPSVIVKIDAHLPVYVNGEVRKPGAFVYTVGLTVDQAVALAGGLKDRASRDKWYVLRGVEKRRIKVSGDMLLMPGDTLEIAESLF</sequence>
<keyword evidence="1 2" id="KW-0732">Signal</keyword>
<dbReference type="Pfam" id="PF10531">
    <property type="entry name" value="SLBB"/>
    <property type="match status" value="1"/>
</dbReference>
<organism evidence="5 6">
    <name type="scientific">Pseudobowmanella zhangzhouensis</name>
    <dbReference type="NCBI Taxonomy" id="1537679"/>
    <lineage>
        <taxon>Bacteria</taxon>
        <taxon>Pseudomonadati</taxon>
        <taxon>Pseudomonadota</taxon>
        <taxon>Gammaproteobacteria</taxon>
        <taxon>Alteromonadales</taxon>
        <taxon>Alteromonadaceae</taxon>
    </lineage>
</organism>
<dbReference type="Gene3D" id="3.30.1950.10">
    <property type="entry name" value="wza like domain"/>
    <property type="match status" value="1"/>
</dbReference>
<dbReference type="RefSeq" id="WP_131259830.1">
    <property type="nucleotide sequence ID" value="NZ_JBHSUS010000001.1"/>
</dbReference>
<evidence type="ECO:0000259" key="3">
    <source>
        <dbReference type="Pfam" id="PF02563"/>
    </source>
</evidence>
<dbReference type="InterPro" id="IPR049712">
    <property type="entry name" value="Poly_export"/>
</dbReference>
<evidence type="ECO:0000259" key="4">
    <source>
        <dbReference type="Pfam" id="PF10531"/>
    </source>
</evidence>
<dbReference type="PANTHER" id="PTHR33619">
    <property type="entry name" value="POLYSACCHARIDE EXPORT PROTEIN GFCE-RELATED"/>
    <property type="match status" value="1"/>
</dbReference>
<protein>
    <submittedName>
        <fullName evidence="5">Polysaccharide biosynthesis/export family protein</fullName>
    </submittedName>
</protein>
<evidence type="ECO:0000313" key="6">
    <source>
        <dbReference type="Proteomes" id="UP001596364"/>
    </source>
</evidence>
<dbReference type="InterPro" id="IPR019554">
    <property type="entry name" value="Soluble_ligand-bd"/>
</dbReference>
<proteinExistence type="predicted"/>
<dbReference type="InterPro" id="IPR003715">
    <property type="entry name" value="Poly_export_N"/>
</dbReference>
<dbReference type="PANTHER" id="PTHR33619:SF3">
    <property type="entry name" value="POLYSACCHARIDE EXPORT PROTEIN GFCE-RELATED"/>
    <property type="match status" value="1"/>
</dbReference>
<gene>
    <name evidence="5" type="ORF">ACFP85_01495</name>
</gene>
<name>A0ABW1XGE6_9ALTE</name>
<feature type="domain" description="Soluble ligand binding" evidence="4">
    <location>
        <begin position="101"/>
        <end position="147"/>
    </location>
</feature>
<keyword evidence="6" id="KW-1185">Reference proteome</keyword>
<feature type="signal peptide" evidence="2">
    <location>
        <begin position="1"/>
        <end position="21"/>
    </location>
</feature>
<dbReference type="Proteomes" id="UP001596364">
    <property type="component" value="Unassembled WGS sequence"/>
</dbReference>
<reference evidence="6" key="1">
    <citation type="journal article" date="2019" name="Int. J. Syst. Evol. Microbiol.">
        <title>The Global Catalogue of Microorganisms (GCM) 10K type strain sequencing project: providing services to taxonomists for standard genome sequencing and annotation.</title>
        <authorList>
            <consortium name="The Broad Institute Genomics Platform"/>
            <consortium name="The Broad Institute Genome Sequencing Center for Infectious Disease"/>
            <person name="Wu L."/>
            <person name="Ma J."/>
        </authorList>
    </citation>
    <scope>NUCLEOTIDE SEQUENCE [LARGE SCALE GENOMIC DNA]</scope>
    <source>
        <strain evidence="6">CGMCC 1.16031</strain>
    </source>
</reference>
<feature type="domain" description="Polysaccharide export protein N-terminal" evidence="3">
    <location>
        <begin position="22"/>
        <end position="95"/>
    </location>
</feature>
<dbReference type="EMBL" id="JBHSUS010000001">
    <property type="protein sequence ID" value="MFC6438831.1"/>
    <property type="molecule type" value="Genomic_DNA"/>
</dbReference>
<feature type="chain" id="PRO_5045614560" evidence="2">
    <location>
        <begin position="22"/>
        <end position="172"/>
    </location>
</feature>